<accession>A0A938X6W2</accession>
<dbReference type="NCBIfam" id="TIGR00199">
    <property type="entry name" value="PncC_domain"/>
    <property type="match status" value="1"/>
</dbReference>
<reference evidence="2" key="2">
    <citation type="journal article" date="2021" name="Sci. Rep.">
        <title>The distribution of antibiotic resistance genes in chicken gut microbiota commensals.</title>
        <authorList>
            <person name="Juricova H."/>
            <person name="Matiasovicova J."/>
            <person name="Kubasova T."/>
            <person name="Cejkova D."/>
            <person name="Rychlik I."/>
        </authorList>
    </citation>
    <scope>NUCLEOTIDE SEQUENCE</scope>
    <source>
        <strain evidence="2">An559</strain>
    </source>
</reference>
<feature type="domain" description="CinA C-terminal" evidence="1">
    <location>
        <begin position="6"/>
        <end position="150"/>
    </location>
</feature>
<evidence type="ECO:0000313" key="2">
    <source>
        <dbReference type="EMBL" id="MBM6921286.1"/>
    </source>
</evidence>
<dbReference type="Pfam" id="PF02464">
    <property type="entry name" value="CinA"/>
    <property type="match status" value="1"/>
</dbReference>
<reference evidence="2" key="1">
    <citation type="submission" date="2020-08" db="EMBL/GenBank/DDBJ databases">
        <authorList>
            <person name="Cejkova D."/>
            <person name="Kubasova T."/>
            <person name="Jahodarova E."/>
            <person name="Rychlik I."/>
        </authorList>
    </citation>
    <scope>NUCLEOTIDE SEQUENCE</scope>
    <source>
        <strain evidence="2">An559</strain>
    </source>
</reference>
<dbReference type="Gene3D" id="3.90.950.20">
    <property type="entry name" value="CinA-like"/>
    <property type="match status" value="1"/>
</dbReference>
<dbReference type="EMBL" id="JACJKY010000014">
    <property type="protein sequence ID" value="MBM6921286.1"/>
    <property type="molecule type" value="Genomic_DNA"/>
</dbReference>
<organism evidence="2 3">
    <name type="scientific">Merdimmobilis hominis</name>
    <dbReference type="NCBI Taxonomy" id="2897707"/>
    <lineage>
        <taxon>Bacteria</taxon>
        <taxon>Bacillati</taxon>
        <taxon>Bacillota</taxon>
        <taxon>Clostridia</taxon>
        <taxon>Eubacteriales</taxon>
        <taxon>Oscillospiraceae</taxon>
        <taxon>Merdimmobilis</taxon>
    </lineage>
</organism>
<dbReference type="Proteomes" id="UP000774750">
    <property type="component" value="Unassembled WGS sequence"/>
</dbReference>
<gene>
    <name evidence="2" type="ORF">H6A12_08975</name>
</gene>
<protein>
    <submittedName>
        <fullName evidence="2">CinA family protein</fullName>
    </submittedName>
</protein>
<comment type="caution">
    <text evidence="2">The sequence shown here is derived from an EMBL/GenBank/DDBJ whole genome shotgun (WGS) entry which is preliminary data.</text>
</comment>
<keyword evidence="3" id="KW-1185">Reference proteome</keyword>
<sequence length="166" mass="17553">MNLQTEAEALVTLLAARGLTIATAESCTGGMAAAAITSVSGASSVFEYGAVTYANRIKEEMLGVRESSLRQYGAVSEAVACEMAEGVRARAKSDVGISTTGIAGPTGAVEGKPVGTVYIAVSYRGKTVWERLDLLAECGNDRQNIRTETVIRLFRKTVDLIDRQDS</sequence>
<evidence type="ECO:0000313" key="3">
    <source>
        <dbReference type="Proteomes" id="UP000774750"/>
    </source>
</evidence>
<proteinExistence type="predicted"/>
<dbReference type="SUPFAM" id="SSF142433">
    <property type="entry name" value="CinA-like"/>
    <property type="match status" value="1"/>
</dbReference>
<dbReference type="RefSeq" id="WP_204447067.1">
    <property type="nucleotide sequence ID" value="NZ_JACJKY010000014.1"/>
</dbReference>
<dbReference type="InterPro" id="IPR036653">
    <property type="entry name" value="CinA-like_C"/>
</dbReference>
<name>A0A938X6W2_9FIRM</name>
<evidence type="ECO:0000259" key="1">
    <source>
        <dbReference type="Pfam" id="PF02464"/>
    </source>
</evidence>
<dbReference type="AlphaFoldDB" id="A0A938X6W2"/>
<dbReference type="InterPro" id="IPR008136">
    <property type="entry name" value="CinA_C"/>
</dbReference>